<dbReference type="GO" id="GO:0050300">
    <property type="term" value="F:aminoglycoside 6-kinase activity"/>
    <property type="evidence" value="ECO:0007669"/>
    <property type="project" value="UniProtKB-EC"/>
</dbReference>
<name>A0A7X0MDW9_9HYPH</name>
<dbReference type="SUPFAM" id="SSF56112">
    <property type="entry name" value="Protein kinase-like (PK-like)"/>
    <property type="match status" value="1"/>
</dbReference>
<evidence type="ECO:0000313" key="1">
    <source>
        <dbReference type="EMBL" id="MBB6487327.1"/>
    </source>
</evidence>
<comment type="caution">
    <text evidence="1">The sequence shown here is derived from an EMBL/GenBank/DDBJ whole genome shotgun (WGS) entry which is preliminary data.</text>
</comment>
<dbReference type="EMBL" id="JACHBG010000013">
    <property type="protein sequence ID" value="MBB6487327.1"/>
    <property type="molecule type" value="Genomic_DNA"/>
</dbReference>
<dbReference type="EC" id="2.7.1.72" evidence="1"/>
<evidence type="ECO:0000313" key="2">
    <source>
        <dbReference type="Proteomes" id="UP000565576"/>
    </source>
</evidence>
<sequence length="288" mass="31443">MPNDLIREEEPDIRMTENDAAKAYLDLWSLSLDGEPIVTHSSRLFPVRRNGKTAMLKFAVAPEEKLGAALMVWWNGVGAAHVLEHQGDAILLERATGERSLIDMARNGGDDEASRIICRAVAGLHAPRGSLLPSLIPLAHRFRSLEEAANREGGAFARSAAIARALLAEPRDIVTLHGDVHHGNFLDFAERGWLAIDPKGLVGERGFDYANLFCNPDHAVATTPGRLARQVDVVTDAARLERRRLLQWIVAWAGLSAAWLIEDGADEHIRPTLQVADIAAAELDSIAV</sequence>
<proteinExistence type="predicted"/>
<keyword evidence="1" id="KW-0418">Kinase</keyword>
<dbReference type="InterPro" id="IPR011009">
    <property type="entry name" value="Kinase-like_dom_sf"/>
</dbReference>
<organism evidence="1 2">
    <name type="scientific">Rhizobium lusitanum</name>
    <dbReference type="NCBI Taxonomy" id="293958"/>
    <lineage>
        <taxon>Bacteria</taxon>
        <taxon>Pseudomonadati</taxon>
        <taxon>Pseudomonadota</taxon>
        <taxon>Alphaproteobacteria</taxon>
        <taxon>Hyphomicrobiales</taxon>
        <taxon>Rhizobiaceae</taxon>
        <taxon>Rhizobium/Agrobacterium group</taxon>
        <taxon>Rhizobium</taxon>
    </lineage>
</organism>
<gene>
    <name evidence="1" type="ORF">GGD46_004629</name>
</gene>
<protein>
    <submittedName>
        <fullName evidence="1">Streptomycin 6-kinase</fullName>
        <ecNumber evidence="1">2.7.1.72</ecNumber>
    </submittedName>
</protein>
<reference evidence="1 2" key="1">
    <citation type="submission" date="2020-08" db="EMBL/GenBank/DDBJ databases">
        <title>Genomic Encyclopedia of Type Strains, Phase IV (KMG-V): Genome sequencing to study the core and pangenomes of soil and plant-associated prokaryotes.</title>
        <authorList>
            <person name="Whitman W."/>
        </authorList>
    </citation>
    <scope>NUCLEOTIDE SEQUENCE [LARGE SCALE GENOMIC DNA]</scope>
    <source>
        <strain evidence="1 2">SEMIA 4060</strain>
    </source>
</reference>
<keyword evidence="1" id="KW-0808">Transferase</keyword>
<accession>A0A7X0MDW9</accession>
<dbReference type="AlphaFoldDB" id="A0A7X0MDW9"/>
<dbReference type="Pfam" id="PF04655">
    <property type="entry name" value="APH_6_hur"/>
    <property type="match status" value="1"/>
</dbReference>
<dbReference type="Proteomes" id="UP000565576">
    <property type="component" value="Unassembled WGS sequence"/>
</dbReference>
<dbReference type="InterPro" id="IPR006748">
    <property type="entry name" value="NH2Glyco/OHUrea_AB-resist_kin"/>
</dbReference>
<dbReference type="GO" id="GO:0019748">
    <property type="term" value="P:secondary metabolic process"/>
    <property type="evidence" value="ECO:0007669"/>
    <property type="project" value="InterPro"/>
</dbReference>